<accession>A0A5R9EG38</accession>
<keyword evidence="3" id="KW-1185">Reference proteome</keyword>
<keyword evidence="1" id="KW-0472">Membrane</keyword>
<feature type="transmembrane region" description="Helical" evidence="1">
    <location>
        <begin position="12"/>
        <end position="29"/>
    </location>
</feature>
<keyword evidence="1" id="KW-0812">Transmembrane</keyword>
<evidence type="ECO:0000256" key="1">
    <source>
        <dbReference type="SAM" id="Phobius"/>
    </source>
</evidence>
<dbReference type="RefSeq" id="WP_138057057.1">
    <property type="nucleotide sequence ID" value="NZ_VAWE01000001.1"/>
</dbReference>
<keyword evidence="1" id="KW-1133">Transmembrane helix</keyword>
<proteinExistence type="predicted"/>
<organism evidence="2 3">
    <name type="scientific">Streptomyces marianii</name>
    <dbReference type="NCBI Taxonomy" id="1817406"/>
    <lineage>
        <taxon>Bacteria</taxon>
        <taxon>Bacillati</taxon>
        <taxon>Actinomycetota</taxon>
        <taxon>Actinomycetes</taxon>
        <taxon>Kitasatosporales</taxon>
        <taxon>Streptomycetaceae</taxon>
        <taxon>Streptomyces</taxon>
    </lineage>
</organism>
<name>A0A5R9EG38_9ACTN</name>
<dbReference type="AlphaFoldDB" id="A0A5R9EG38"/>
<feature type="transmembrane region" description="Helical" evidence="1">
    <location>
        <begin position="35"/>
        <end position="54"/>
    </location>
</feature>
<dbReference type="EMBL" id="VAWE01000001">
    <property type="protein sequence ID" value="TLQ47779.1"/>
    <property type="molecule type" value="Genomic_DNA"/>
</dbReference>
<protein>
    <recommendedName>
        <fullName evidence="4">PE-PGRS family protein</fullName>
    </recommendedName>
</protein>
<reference evidence="2 3" key="1">
    <citation type="submission" date="2019-05" db="EMBL/GenBank/DDBJ databases">
        <title>Streptomyces marianii sp. nov., a novel marine actinomycete from southern coast of India.</title>
        <authorList>
            <person name="Iniyan A.M."/>
            <person name="Wink J."/>
            <person name="Ramprasad E."/>
            <person name="Ramana C.V."/>
            <person name="Bunk B."/>
            <person name="Sproer C."/>
            <person name="Joseph F.-J.R.S."/>
            <person name="Vincent S.G.P."/>
        </authorList>
    </citation>
    <scope>NUCLEOTIDE SEQUENCE [LARGE SCALE GENOMIC DNA]</scope>
    <source>
        <strain evidence="2 3">ICN19</strain>
    </source>
</reference>
<evidence type="ECO:0000313" key="2">
    <source>
        <dbReference type="EMBL" id="TLQ47779.1"/>
    </source>
</evidence>
<evidence type="ECO:0000313" key="3">
    <source>
        <dbReference type="Proteomes" id="UP000305921"/>
    </source>
</evidence>
<dbReference type="Proteomes" id="UP000305921">
    <property type="component" value="Unassembled WGS sequence"/>
</dbReference>
<sequence>MTSGRCCRAVRAATFAATCVLLAAIGHVLMSGIHVPWWAVAAAFVAACATGWALTTCERGFLVVTSATVLTQGALHSCFSLAQAAVHPRLPRNAPLGSQWVDYLLCGTTAAGSSSDPAASGSGLDATTLTEPAHLLVSGTHAGTPSAGTHLHHTAQAITESAAPAVGHAVSGHASPFGMLAAHLAAAVLCGVWLAHGERAFFRLLRAFAGWLLAPLRTMHRPLVPAHRSRIRVRRSRQSTPPRDMLLVSAFTTRGPPARIAVV</sequence>
<comment type="caution">
    <text evidence="2">The sequence shown here is derived from an EMBL/GenBank/DDBJ whole genome shotgun (WGS) entry which is preliminary data.</text>
</comment>
<evidence type="ECO:0008006" key="4">
    <source>
        <dbReference type="Google" id="ProtNLM"/>
    </source>
</evidence>
<gene>
    <name evidence="2" type="ORF">FEF34_36990</name>
</gene>
<dbReference type="OrthoDB" id="4558679at2"/>